<gene>
    <name evidence="1" type="ORF">LY11_00169</name>
</gene>
<dbReference type="EMBL" id="QLLR01000001">
    <property type="protein sequence ID" value="RAJ37094.1"/>
    <property type="molecule type" value="Genomic_DNA"/>
</dbReference>
<accession>A0A327TAG3</accession>
<protein>
    <submittedName>
        <fullName evidence="1">Ferritin-like protein</fullName>
    </submittedName>
</protein>
<comment type="caution">
    <text evidence="1">The sequence shown here is derived from an EMBL/GenBank/DDBJ whole genome shotgun (WGS) entry which is preliminary data.</text>
</comment>
<dbReference type="SUPFAM" id="SSF47240">
    <property type="entry name" value="Ferritin-like"/>
    <property type="match status" value="1"/>
</dbReference>
<dbReference type="OrthoDB" id="954262at2"/>
<sequence>MKSLQEEKEVLLQESGILTAKLQRRSFLQYAGAGVAGVALIAAGCKKDKSTPGLDTGVDLGTGDIGILNYAYALEQLEGAFYDAVVKSPYANIPANELALLTDIRDHELAHREFFKKALDTSAIVGLQVDFSSINFADRTSVLNAAKGFEDLGVSAYNGAGKLIKTLKYLEVAGKIVSVEARHAALIRDLISNGSFADNTAVDANGLDGALTPIQVLTKAKVFLKTAINASNLPTS</sequence>
<proteinExistence type="predicted"/>
<dbReference type="AlphaFoldDB" id="A0A327TAG3"/>
<dbReference type="InterPro" id="IPR009078">
    <property type="entry name" value="Ferritin-like_SF"/>
</dbReference>
<organism evidence="1 2">
    <name type="scientific">Pedobacter cryoconitis</name>
    <dbReference type="NCBI Taxonomy" id="188932"/>
    <lineage>
        <taxon>Bacteria</taxon>
        <taxon>Pseudomonadati</taxon>
        <taxon>Bacteroidota</taxon>
        <taxon>Sphingobacteriia</taxon>
        <taxon>Sphingobacteriales</taxon>
        <taxon>Sphingobacteriaceae</taxon>
        <taxon>Pedobacter</taxon>
    </lineage>
</organism>
<reference evidence="1 2" key="1">
    <citation type="submission" date="2018-06" db="EMBL/GenBank/DDBJ databases">
        <title>Genomic Encyclopedia of Archaeal and Bacterial Type Strains, Phase II (KMG-II): from individual species to whole genera.</title>
        <authorList>
            <person name="Goeker M."/>
        </authorList>
    </citation>
    <scope>NUCLEOTIDE SEQUENCE [LARGE SCALE GENOMIC DNA]</scope>
    <source>
        <strain evidence="1 2">DSM 14825</strain>
    </source>
</reference>
<evidence type="ECO:0000313" key="2">
    <source>
        <dbReference type="Proteomes" id="UP000249754"/>
    </source>
</evidence>
<dbReference type="STRING" id="188932.AY601_2536"/>
<dbReference type="Pfam" id="PF13668">
    <property type="entry name" value="Ferritin_2"/>
    <property type="match status" value="1"/>
</dbReference>
<evidence type="ECO:0000313" key="1">
    <source>
        <dbReference type="EMBL" id="RAJ37094.1"/>
    </source>
</evidence>
<dbReference type="RefSeq" id="WP_111631846.1">
    <property type="nucleotide sequence ID" value="NZ_QLLR01000001.1"/>
</dbReference>
<name>A0A327TAG3_9SPHI</name>
<dbReference type="Proteomes" id="UP000249754">
    <property type="component" value="Unassembled WGS sequence"/>
</dbReference>